<dbReference type="EMBL" id="JAFHLR010000027">
    <property type="protein sequence ID" value="KAG5475501.1"/>
    <property type="molecule type" value="Genomic_DNA"/>
</dbReference>
<organism evidence="2 3">
    <name type="scientific">Leishmania orientalis</name>
    <dbReference type="NCBI Taxonomy" id="2249476"/>
    <lineage>
        <taxon>Eukaryota</taxon>
        <taxon>Discoba</taxon>
        <taxon>Euglenozoa</taxon>
        <taxon>Kinetoplastea</taxon>
        <taxon>Metakinetoplastina</taxon>
        <taxon>Trypanosomatida</taxon>
        <taxon>Trypanosomatidae</taxon>
        <taxon>Leishmaniinae</taxon>
        <taxon>Leishmania</taxon>
    </lineage>
</organism>
<dbReference type="AlphaFoldDB" id="A0A836GI56"/>
<name>A0A836GI56_9TRYP</name>
<accession>A0A836GI56</accession>
<keyword evidence="3" id="KW-1185">Reference proteome</keyword>
<sequence>MDRSKGTFGVSLATSPKMLPSTAVAEHAASFLLSMLLRQRQVSVPMKDVLLSTSQPLLAIRALEQAHDKVSRSSGTAMHGSRERTASPSGTSRAADLLVDVPAFRCSPEASAAATTQFVILTAAGPWTPPASDNTVCLPLSLLDVAQYHRARHCERFPSLTAPSSRVAPRVLLEGPRHETTAKRSLELYCGPASKDFMILDIPPHQALDDYLWEGLFVAESMLEADGTLLVVSPHAFSRRVRRFLQWRFNRAHCSVSEACAAHYALCTAVAADFGDAAVRRDDFPGQLPAGKRRPRKWNPYRRLERQKFVASLRPGFTNAPFIKDALRCSVERDRDAQERLRDADDAFFAVTYEMVEKGGHYSQPND</sequence>
<proteinExistence type="predicted"/>
<feature type="region of interest" description="Disordered" evidence="1">
    <location>
        <begin position="70"/>
        <end position="92"/>
    </location>
</feature>
<reference evidence="3" key="2">
    <citation type="journal article" date="2021" name="Sci. Data">
        <title>Chromosome-scale genome sequencing, assembly and annotation of six genomes from subfamily Leishmaniinae.</title>
        <authorList>
            <person name="Almutairi H."/>
            <person name="Urbaniak M.D."/>
            <person name="Bates M.D."/>
            <person name="Jariyapan N."/>
            <person name="Kwakye-Nuako G."/>
            <person name="Thomaz Soccol V."/>
            <person name="Al-Salem W.S."/>
            <person name="Dillon R.J."/>
            <person name="Bates P.A."/>
            <person name="Gatherer D."/>
        </authorList>
    </citation>
    <scope>NUCLEOTIDE SEQUENCE [LARGE SCALE GENOMIC DNA]</scope>
</reference>
<reference evidence="3" key="1">
    <citation type="journal article" date="2021" name="Microbiol. Resour. Announc.">
        <title>LGAAP: Leishmaniinae Genome Assembly and Annotation Pipeline.</title>
        <authorList>
            <person name="Almutairi H."/>
            <person name="Urbaniak M.D."/>
            <person name="Bates M.D."/>
            <person name="Jariyapan N."/>
            <person name="Kwakye-Nuako G."/>
            <person name="Thomaz-Soccol V."/>
            <person name="Al-Salem W.S."/>
            <person name="Dillon R.J."/>
            <person name="Bates P.A."/>
            <person name="Gatherer D."/>
        </authorList>
    </citation>
    <scope>NUCLEOTIDE SEQUENCE [LARGE SCALE GENOMIC DNA]</scope>
</reference>
<dbReference type="KEGG" id="loi:92360006"/>
<dbReference type="GeneID" id="92360006"/>
<protein>
    <submittedName>
        <fullName evidence="2">Uncharacterized protein</fullName>
    </submittedName>
</protein>
<dbReference type="Proteomes" id="UP000674143">
    <property type="component" value="Unassembled WGS sequence"/>
</dbReference>
<evidence type="ECO:0000313" key="2">
    <source>
        <dbReference type="EMBL" id="KAG5475501.1"/>
    </source>
</evidence>
<dbReference type="RefSeq" id="XP_067062009.1">
    <property type="nucleotide sequence ID" value="XM_067206072.1"/>
</dbReference>
<evidence type="ECO:0000256" key="1">
    <source>
        <dbReference type="SAM" id="MobiDB-lite"/>
    </source>
</evidence>
<evidence type="ECO:0000313" key="3">
    <source>
        <dbReference type="Proteomes" id="UP000674143"/>
    </source>
</evidence>
<comment type="caution">
    <text evidence="2">The sequence shown here is derived from an EMBL/GenBank/DDBJ whole genome shotgun (WGS) entry which is preliminary data.</text>
</comment>
<gene>
    <name evidence="2" type="ORF">LSCM4_04083</name>
</gene>